<dbReference type="STRING" id="42253.NITMOv2_2327"/>
<organism evidence="4 5">
    <name type="scientific">Nitrospira moscoviensis</name>
    <dbReference type="NCBI Taxonomy" id="42253"/>
    <lineage>
        <taxon>Bacteria</taxon>
        <taxon>Pseudomonadati</taxon>
        <taxon>Nitrospirota</taxon>
        <taxon>Nitrospiria</taxon>
        <taxon>Nitrospirales</taxon>
        <taxon>Nitrospiraceae</taxon>
        <taxon>Nitrospira</taxon>
    </lineage>
</organism>
<feature type="repeat" description="TPR" evidence="3">
    <location>
        <begin position="361"/>
        <end position="394"/>
    </location>
</feature>
<dbReference type="InterPro" id="IPR019734">
    <property type="entry name" value="TPR_rpt"/>
</dbReference>
<dbReference type="AlphaFoldDB" id="A0A0K2GDQ5"/>
<gene>
    <name evidence="4" type="ORF">NITMOv2_2327</name>
</gene>
<sequence>MSQIATSVPSENRWWSLPTWEELLLMVISYRRVVLGIIVAILFLYARERIEEMDGRLFQASFHGAQGLAYYLTGHYAKAATAYRAHLRDGGWRQWDTGDHAYRALLQGDVATAALAADQQLATQHDDLLALLTRGEVALAQRDFHAALLHFDQILEHDETHADALLLTAVAHTYAQAPNQAIDTLNRLLRSNRVEARLTTFLWTLEAVDELQEGTPDGLRWCLLAHYYRNLRIYDPSNAPLAAKAAYRAIELGGRPDDAYVTLGVLEDKRGDYDRALSFFLQAIDLNSLNAEAFRWAANIYRHRGSDLLNEYQMWKGAVEASPKDQLHRANLIAFLTERFGDYPQALEYVKAGLSESPQNQELLAQAAKLHFNLGRAEEAIGYYRQLLTLQPRNPAFYEAIGMSLETLERYDEAAQTYRMALAIDPARSYAHRGLGNVYANQKRVQESIVEYETAIRLGDNDLTLKTYLCQQYVYTGQYRQAATCLEQVLKRDPDNKGAQHLYPYVRKGLGHDVS</sequence>
<dbReference type="PATRIC" id="fig|42253.5.peg.2294"/>
<evidence type="ECO:0000313" key="5">
    <source>
        <dbReference type="Proteomes" id="UP000069205"/>
    </source>
</evidence>
<dbReference type="OrthoDB" id="476745at2"/>
<protein>
    <recommendedName>
        <fullName evidence="6">Tetratricopeptide repeat protein</fullName>
    </recommendedName>
</protein>
<dbReference type="PROSITE" id="PS50005">
    <property type="entry name" value="TPR"/>
    <property type="match status" value="5"/>
</dbReference>
<feature type="repeat" description="TPR" evidence="3">
    <location>
        <begin position="429"/>
        <end position="462"/>
    </location>
</feature>
<keyword evidence="2 3" id="KW-0802">TPR repeat</keyword>
<dbReference type="Gene3D" id="1.25.40.10">
    <property type="entry name" value="Tetratricopeptide repeat domain"/>
    <property type="match status" value="3"/>
</dbReference>
<evidence type="ECO:0000256" key="3">
    <source>
        <dbReference type="PROSITE-ProRule" id="PRU00339"/>
    </source>
</evidence>
<dbReference type="Proteomes" id="UP000069205">
    <property type="component" value="Chromosome"/>
</dbReference>
<evidence type="ECO:0008006" key="6">
    <source>
        <dbReference type="Google" id="ProtNLM"/>
    </source>
</evidence>
<dbReference type="KEGG" id="nmv:NITMOv2_2327"/>
<dbReference type="InterPro" id="IPR051685">
    <property type="entry name" value="Ycf3/AcsC/BcsC/TPR_MFPF"/>
</dbReference>
<dbReference type="Pfam" id="PF13432">
    <property type="entry name" value="TPR_16"/>
    <property type="match status" value="3"/>
</dbReference>
<dbReference type="Pfam" id="PF14559">
    <property type="entry name" value="TPR_19"/>
    <property type="match status" value="1"/>
</dbReference>
<dbReference type="SMART" id="SM00028">
    <property type="entry name" value="TPR"/>
    <property type="match status" value="9"/>
</dbReference>
<accession>A0A0K2GDQ5</accession>
<keyword evidence="1" id="KW-0677">Repeat</keyword>
<feature type="repeat" description="TPR" evidence="3">
    <location>
        <begin position="395"/>
        <end position="428"/>
    </location>
</feature>
<dbReference type="PANTHER" id="PTHR44943">
    <property type="entry name" value="CELLULOSE SYNTHASE OPERON PROTEIN C"/>
    <property type="match status" value="1"/>
</dbReference>
<feature type="repeat" description="TPR" evidence="3">
    <location>
        <begin position="257"/>
        <end position="290"/>
    </location>
</feature>
<evidence type="ECO:0000256" key="1">
    <source>
        <dbReference type="ARBA" id="ARBA00022737"/>
    </source>
</evidence>
<reference evidence="4 5" key="1">
    <citation type="journal article" date="2015" name="Proc. Natl. Acad. Sci. U.S.A.">
        <title>Expanded metabolic versatility of ubiquitous nitrite-oxidizing bacteria from the genus Nitrospira.</title>
        <authorList>
            <person name="Koch H."/>
            <person name="Lucker S."/>
            <person name="Albertsen M."/>
            <person name="Kitzinger K."/>
            <person name="Herbold C."/>
            <person name="Spieck E."/>
            <person name="Nielsen P.H."/>
            <person name="Wagner M."/>
            <person name="Daims H."/>
        </authorList>
    </citation>
    <scope>NUCLEOTIDE SEQUENCE [LARGE SCALE GENOMIC DNA]</scope>
    <source>
        <strain evidence="4 5">NSP M-1</strain>
    </source>
</reference>
<proteinExistence type="predicted"/>
<dbReference type="InterPro" id="IPR011990">
    <property type="entry name" value="TPR-like_helical_dom_sf"/>
</dbReference>
<dbReference type="EMBL" id="CP011801">
    <property type="protein sequence ID" value="ALA58742.1"/>
    <property type="molecule type" value="Genomic_DNA"/>
</dbReference>
<name>A0A0K2GDQ5_NITMO</name>
<keyword evidence="5" id="KW-1185">Reference proteome</keyword>
<dbReference type="SUPFAM" id="SSF48452">
    <property type="entry name" value="TPR-like"/>
    <property type="match status" value="2"/>
</dbReference>
<dbReference type="PANTHER" id="PTHR44943:SF8">
    <property type="entry name" value="TPR REPEAT-CONTAINING PROTEIN MJ0263"/>
    <property type="match status" value="1"/>
</dbReference>
<evidence type="ECO:0000313" key="4">
    <source>
        <dbReference type="EMBL" id="ALA58742.1"/>
    </source>
</evidence>
<feature type="repeat" description="TPR" evidence="3">
    <location>
        <begin position="463"/>
        <end position="496"/>
    </location>
</feature>
<evidence type="ECO:0000256" key="2">
    <source>
        <dbReference type="ARBA" id="ARBA00022803"/>
    </source>
</evidence>